<proteinExistence type="predicted"/>
<dbReference type="AlphaFoldDB" id="A0A6C0HZP2"/>
<evidence type="ECO:0000313" key="1">
    <source>
        <dbReference type="EMBL" id="QHT85323.1"/>
    </source>
</evidence>
<reference evidence="1" key="1">
    <citation type="journal article" date="2020" name="Nature">
        <title>Giant virus diversity and host interactions through global metagenomics.</title>
        <authorList>
            <person name="Schulz F."/>
            <person name="Roux S."/>
            <person name="Paez-Espino D."/>
            <person name="Jungbluth S."/>
            <person name="Walsh D.A."/>
            <person name="Denef V.J."/>
            <person name="McMahon K.D."/>
            <person name="Konstantinidis K.T."/>
            <person name="Eloe-Fadrosh E.A."/>
            <person name="Kyrpides N.C."/>
            <person name="Woyke T."/>
        </authorList>
    </citation>
    <scope>NUCLEOTIDE SEQUENCE</scope>
    <source>
        <strain evidence="1">GVMAG-M-3300023184-17</strain>
    </source>
</reference>
<dbReference type="EMBL" id="MN740041">
    <property type="protein sequence ID" value="QHT85323.1"/>
    <property type="molecule type" value="Genomic_DNA"/>
</dbReference>
<sequence length="49" mass="5822">MDLDGLDYDDMLMIVKILKRSRDKDYFSMLYALIHIKPLPLDAFMKKTV</sequence>
<organism evidence="1">
    <name type="scientific">viral metagenome</name>
    <dbReference type="NCBI Taxonomy" id="1070528"/>
    <lineage>
        <taxon>unclassified sequences</taxon>
        <taxon>metagenomes</taxon>
        <taxon>organismal metagenomes</taxon>
    </lineage>
</organism>
<name>A0A6C0HZP2_9ZZZZ</name>
<protein>
    <submittedName>
        <fullName evidence="1">Uncharacterized protein</fullName>
    </submittedName>
</protein>
<accession>A0A6C0HZP2</accession>